<evidence type="ECO:0000313" key="3">
    <source>
        <dbReference type="EMBL" id="KAK1384057.1"/>
    </source>
</evidence>
<gene>
    <name evidence="3" type="ORF">POM88_021792</name>
</gene>
<dbReference type="Proteomes" id="UP001237642">
    <property type="component" value="Unassembled WGS sequence"/>
</dbReference>
<keyword evidence="4" id="KW-1185">Reference proteome</keyword>
<comment type="caution">
    <text evidence="3">The sequence shown here is derived from an EMBL/GenBank/DDBJ whole genome shotgun (WGS) entry which is preliminary data.</text>
</comment>
<dbReference type="GO" id="GO:0008270">
    <property type="term" value="F:zinc ion binding"/>
    <property type="evidence" value="ECO:0007669"/>
    <property type="project" value="UniProtKB-KW"/>
</dbReference>
<keyword evidence="1" id="KW-0863">Zinc-finger</keyword>
<evidence type="ECO:0000313" key="4">
    <source>
        <dbReference type="Proteomes" id="UP001237642"/>
    </source>
</evidence>
<dbReference type="EMBL" id="JAUIZM010000005">
    <property type="protein sequence ID" value="KAK1384057.1"/>
    <property type="molecule type" value="Genomic_DNA"/>
</dbReference>
<dbReference type="PANTHER" id="PTHR47718">
    <property type="entry name" value="OS01G0519700 PROTEIN"/>
    <property type="match status" value="1"/>
</dbReference>
<keyword evidence="1" id="KW-0862">Zinc</keyword>
<dbReference type="AlphaFoldDB" id="A0AAD8IGJ8"/>
<evidence type="ECO:0000259" key="2">
    <source>
        <dbReference type="PROSITE" id="PS50966"/>
    </source>
</evidence>
<sequence length="249" mass="28811">MSIEMDASKLYTPELYYRVREEIKSACYQTSMEDMTRDNESRHFKCKDDLLQGQIFEVSVRLSDNYVKCSYKFYFRRGYLCRHAFAALQQCGVKNIPPDLVKPRWTKNSVKRYSFLGSSHMLHYCEKRDPKKLKRTRAWIEFQNCMNRVGEEEEKLDSVITGLQFISSSITKTTDTDMDQGSAHRADKFISPIPDKEISVKIPNISRNKGCGSRIKSSREISIKAGKGRTCGRCNQAVCHNKRSCPQNN</sequence>
<evidence type="ECO:0000256" key="1">
    <source>
        <dbReference type="PROSITE-ProRule" id="PRU00325"/>
    </source>
</evidence>
<organism evidence="3 4">
    <name type="scientific">Heracleum sosnowskyi</name>
    <dbReference type="NCBI Taxonomy" id="360622"/>
    <lineage>
        <taxon>Eukaryota</taxon>
        <taxon>Viridiplantae</taxon>
        <taxon>Streptophyta</taxon>
        <taxon>Embryophyta</taxon>
        <taxon>Tracheophyta</taxon>
        <taxon>Spermatophyta</taxon>
        <taxon>Magnoliopsida</taxon>
        <taxon>eudicotyledons</taxon>
        <taxon>Gunneridae</taxon>
        <taxon>Pentapetalae</taxon>
        <taxon>asterids</taxon>
        <taxon>campanulids</taxon>
        <taxon>Apiales</taxon>
        <taxon>Apiaceae</taxon>
        <taxon>Apioideae</taxon>
        <taxon>apioid superclade</taxon>
        <taxon>Tordylieae</taxon>
        <taxon>Tordyliinae</taxon>
        <taxon>Heracleum</taxon>
    </lineage>
</organism>
<dbReference type="PANTHER" id="PTHR47718:SF17">
    <property type="entry name" value="PROTEIN FAR1-RELATED SEQUENCE 5-LIKE"/>
    <property type="match status" value="1"/>
</dbReference>
<feature type="domain" description="SWIM-type" evidence="2">
    <location>
        <begin position="56"/>
        <end position="92"/>
    </location>
</feature>
<keyword evidence="1" id="KW-0479">Metal-binding</keyword>
<proteinExistence type="predicted"/>
<protein>
    <recommendedName>
        <fullName evidence="2">SWIM-type domain-containing protein</fullName>
    </recommendedName>
</protein>
<accession>A0AAD8IGJ8</accession>
<name>A0AAD8IGJ8_9APIA</name>
<reference evidence="3" key="1">
    <citation type="submission" date="2023-02" db="EMBL/GenBank/DDBJ databases">
        <title>Genome of toxic invasive species Heracleum sosnowskyi carries increased number of genes despite the absence of recent whole-genome duplications.</title>
        <authorList>
            <person name="Schelkunov M."/>
            <person name="Shtratnikova V."/>
            <person name="Makarenko M."/>
            <person name="Klepikova A."/>
            <person name="Omelchenko D."/>
            <person name="Novikova G."/>
            <person name="Obukhova E."/>
            <person name="Bogdanov V."/>
            <person name="Penin A."/>
            <person name="Logacheva M."/>
        </authorList>
    </citation>
    <scope>NUCLEOTIDE SEQUENCE</scope>
    <source>
        <strain evidence="3">Hsosn_3</strain>
        <tissue evidence="3">Leaf</tissue>
    </source>
</reference>
<dbReference type="InterPro" id="IPR007527">
    <property type="entry name" value="Znf_SWIM"/>
</dbReference>
<reference evidence="3" key="2">
    <citation type="submission" date="2023-05" db="EMBL/GenBank/DDBJ databases">
        <authorList>
            <person name="Schelkunov M.I."/>
        </authorList>
    </citation>
    <scope>NUCLEOTIDE SEQUENCE</scope>
    <source>
        <strain evidence="3">Hsosn_3</strain>
        <tissue evidence="3">Leaf</tissue>
    </source>
</reference>
<dbReference type="PROSITE" id="PS50966">
    <property type="entry name" value="ZF_SWIM"/>
    <property type="match status" value="1"/>
</dbReference>